<evidence type="ECO:0000313" key="9">
    <source>
        <dbReference type="Proteomes" id="UP001060336"/>
    </source>
</evidence>
<evidence type="ECO:0000256" key="6">
    <source>
        <dbReference type="ARBA" id="ARBA00023136"/>
    </source>
</evidence>
<comment type="subcellular location">
    <subcellularLocation>
        <location evidence="1">Cell inner membrane</location>
        <topology evidence="1">Multi-pass membrane protein</topology>
    </subcellularLocation>
</comment>
<feature type="transmembrane region" description="Helical" evidence="7">
    <location>
        <begin position="56"/>
        <end position="84"/>
    </location>
</feature>
<dbReference type="InterPro" id="IPR002528">
    <property type="entry name" value="MATE_fam"/>
</dbReference>
<dbReference type="PANTHER" id="PTHR43549:SF3">
    <property type="entry name" value="MULTIDRUG RESISTANCE PROTEIN YPNP-RELATED"/>
    <property type="match status" value="1"/>
</dbReference>
<feature type="transmembrane region" description="Helical" evidence="7">
    <location>
        <begin position="174"/>
        <end position="194"/>
    </location>
</feature>
<sequence>MTETANDPAAETHPLLEGAIAGKLVRLALPGLLGGLMQSFLYVADGRFVGTLGPLPLAGVALVFPLFALSVMLSAGAVGGAVVAATARALGARDREGAGALVRTALILALLGGGISAVIVQLFGPAFFRLLGGEGEVLEAAIAYAGVLFPGIVVIWLFNMLASLLRGAGDMRRPAVALGIAATVHILSATVLVLGKGPIASLGIAGAALSLLLGYAAGGLYLAWRLFGPAGPDWVRFAGKIDWGQVLWVGRRGSFAGVQSVLTIAMALVVTAYMARIGPKALAGYGVGVRLELVIIPVIFAFGSACIAMAGVSLGAGERARAIRVAWTGSGFAAGFVGLIGCFLALFPALWSGLFTGDTEIAAATAQYLGIVGPAYTFFGLGLCLYFASQALNSLVWPVTGAGIRLAILLAGGAALLGEGIDARTIYLLVAAAMMAYGLFNALTLRLGPWRA</sequence>
<protein>
    <submittedName>
        <fullName evidence="8">MATE family efflux transporter</fullName>
    </submittedName>
</protein>
<dbReference type="RefSeq" id="WP_257768683.1">
    <property type="nucleotide sequence ID" value="NZ_CP102480.1"/>
</dbReference>
<keyword evidence="4 7" id="KW-0812">Transmembrane</keyword>
<keyword evidence="5 7" id="KW-1133">Transmembrane helix</keyword>
<keyword evidence="9" id="KW-1185">Reference proteome</keyword>
<feature type="transmembrane region" description="Helical" evidence="7">
    <location>
        <begin position="140"/>
        <end position="162"/>
    </location>
</feature>
<dbReference type="PIRSF" id="PIRSF006603">
    <property type="entry name" value="DinF"/>
    <property type="match status" value="1"/>
</dbReference>
<evidence type="ECO:0000256" key="5">
    <source>
        <dbReference type="ARBA" id="ARBA00022989"/>
    </source>
</evidence>
<feature type="transmembrane region" description="Helical" evidence="7">
    <location>
        <begin position="24"/>
        <end position="44"/>
    </location>
</feature>
<dbReference type="KEGG" id="naci:NUH88_20785"/>
<feature type="transmembrane region" description="Helical" evidence="7">
    <location>
        <begin position="424"/>
        <end position="445"/>
    </location>
</feature>
<dbReference type="Proteomes" id="UP001060336">
    <property type="component" value="Chromosome"/>
</dbReference>
<dbReference type="EMBL" id="CP102480">
    <property type="protein sequence ID" value="UUX49817.1"/>
    <property type="molecule type" value="Genomic_DNA"/>
</dbReference>
<feature type="transmembrane region" description="Helical" evidence="7">
    <location>
        <begin position="105"/>
        <end position="128"/>
    </location>
</feature>
<dbReference type="GO" id="GO:0015297">
    <property type="term" value="F:antiporter activity"/>
    <property type="evidence" value="ECO:0007669"/>
    <property type="project" value="InterPro"/>
</dbReference>
<evidence type="ECO:0000256" key="4">
    <source>
        <dbReference type="ARBA" id="ARBA00022692"/>
    </source>
</evidence>
<evidence type="ECO:0000256" key="2">
    <source>
        <dbReference type="ARBA" id="ARBA00022448"/>
    </source>
</evidence>
<feature type="transmembrane region" description="Helical" evidence="7">
    <location>
        <begin position="200"/>
        <end position="224"/>
    </location>
</feature>
<evidence type="ECO:0000256" key="1">
    <source>
        <dbReference type="ARBA" id="ARBA00004429"/>
    </source>
</evidence>
<feature type="transmembrane region" description="Helical" evidence="7">
    <location>
        <begin position="294"/>
        <end position="314"/>
    </location>
</feature>
<dbReference type="InterPro" id="IPR052031">
    <property type="entry name" value="Membrane_Transporter-Flippase"/>
</dbReference>
<keyword evidence="6 7" id="KW-0472">Membrane</keyword>
<dbReference type="PANTHER" id="PTHR43549">
    <property type="entry name" value="MULTIDRUG RESISTANCE PROTEIN YPNP-RELATED"/>
    <property type="match status" value="1"/>
</dbReference>
<dbReference type="AlphaFoldDB" id="A0A9J7ATL0"/>
<feature type="transmembrane region" description="Helical" evidence="7">
    <location>
        <begin position="395"/>
        <end position="418"/>
    </location>
</feature>
<gene>
    <name evidence="8" type="ORF">NUH88_20785</name>
</gene>
<organism evidence="8 9">
    <name type="scientific">Nisaea acidiphila</name>
    <dbReference type="NCBI Taxonomy" id="1862145"/>
    <lineage>
        <taxon>Bacteria</taxon>
        <taxon>Pseudomonadati</taxon>
        <taxon>Pseudomonadota</taxon>
        <taxon>Alphaproteobacteria</taxon>
        <taxon>Rhodospirillales</taxon>
        <taxon>Thalassobaculaceae</taxon>
        <taxon>Nisaea</taxon>
    </lineage>
</organism>
<reference evidence="8" key="1">
    <citation type="submission" date="2022-08" db="EMBL/GenBank/DDBJ databases">
        <title>Nisaea acidiphila sp. nov., isolated from a marine algal debris and emended description of the genus Nisaea Urios et al. 2008.</title>
        <authorList>
            <person name="Kwon K."/>
        </authorList>
    </citation>
    <scope>NUCLEOTIDE SEQUENCE</scope>
    <source>
        <strain evidence="8">MEBiC11861</strain>
    </source>
</reference>
<feature type="transmembrane region" description="Helical" evidence="7">
    <location>
        <begin position="326"/>
        <end position="347"/>
    </location>
</feature>
<keyword evidence="2" id="KW-0813">Transport</keyword>
<evidence type="ECO:0000313" key="8">
    <source>
        <dbReference type="EMBL" id="UUX49817.1"/>
    </source>
</evidence>
<evidence type="ECO:0000256" key="7">
    <source>
        <dbReference type="SAM" id="Phobius"/>
    </source>
</evidence>
<dbReference type="GO" id="GO:0005886">
    <property type="term" value="C:plasma membrane"/>
    <property type="evidence" value="ECO:0007669"/>
    <property type="project" value="UniProtKB-SubCell"/>
</dbReference>
<proteinExistence type="predicted"/>
<dbReference type="GO" id="GO:0042910">
    <property type="term" value="F:xenobiotic transmembrane transporter activity"/>
    <property type="evidence" value="ECO:0007669"/>
    <property type="project" value="InterPro"/>
</dbReference>
<dbReference type="Pfam" id="PF01554">
    <property type="entry name" value="MatE"/>
    <property type="match status" value="2"/>
</dbReference>
<name>A0A9J7ATL0_9PROT</name>
<keyword evidence="3" id="KW-1003">Cell membrane</keyword>
<feature type="transmembrane region" description="Helical" evidence="7">
    <location>
        <begin position="367"/>
        <end position="388"/>
    </location>
</feature>
<evidence type="ECO:0000256" key="3">
    <source>
        <dbReference type="ARBA" id="ARBA00022475"/>
    </source>
</evidence>
<accession>A0A9J7ATL0</accession>
<dbReference type="InterPro" id="IPR048279">
    <property type="entry name" value="MdtK-like"/>
</dbReference>
<feature type="transmembrane region" description="Helical" evidence="7">
    <location>
        <begin position="255"/>
        <end position="274"/>
    </location>
</feature>